<dbReference type="EMBL" id="QJNS01000703">
    <property type="protein sequence ID" value="RYO75475.1"/>
    <property type="molecule type" value="Genomic_DNA"/>
</dbReference>
<evidence type="ECO:0000313" key="3">
    <source>
        <dbReference type="EMBL" id="RYO75475.1"/>
    </source>
</evidence>
<gene>
    <name evidence="3" type="ORF">DL762_010013</name>
</gene>
<proteinExistence type="predicted"/>
<evidence type="ECO:0000313" key="4">
    <source>
        <dbReference type="Proteomes" id="UP000294003"/>
    </source>
</evidence>
<keyword evidence="2" id="KW-1133">Transmembrane helix</keyword>
<keyword evidence="4" id="KW-1185">Reference proteome</keyword>
<reference evidence="3 4" key="1">
    <citation type="submission" date="2018-06" db="EMBL/GenBank/DDBJ databases">
        <title>Complete Genomes of Monosporascus.</title>
        <authorList>
            <person name="Robinson A.J."/>
            <person name="Natvig D.O."/>
        </authorList>
    </citation>
    <scope>NUCLEOTIDE SEQUENCE [LARGE SCALE GENOMIC DNA]</scope>
    <source>
        <strain evidence="3 4">CBS 609.92</strain>
    </source>
</reference>
<keyword evidence="2" id="KW-0472">Membrane</keyword>
<organism evidence="3 4">
    <name type="scientific">Monosporascus cannonballus</name>
    <dbReference type="NCBI Taxonomy" id="155416"/>
    <lineage>
        <taxon>Eukaryota</taxon>
        <taxon>Fungi</taxon>
        <taxon>Dikarya</taxon>
        <taxon>Ascomycota</taxon>
        <taxon>Pezizomycotina</taxon>
        <taxon>Sordariomycetes</taxon>
        <taxon>Xylariomycetidae</taxon>
        <taxon>Xylariales</taxon>
        <taxon>Xylariales incertae sedis</taxon>
        <taxon>Monosporascus</taxon>
    </lineage>
</organism>
<evidence type="ECO:0000256" key="2">
    <source>
        <dbReference type="SAM" id="Phobius"/>
    </source>
</evidence>
<comment type="caution">
    <text evidence="3">The sequence shown here is derived from an EMBL/GenBank/DDBJ whole genome shotgun (WGS) entry which is preliminary data.</text>
</comment>
<keyword evidence="2" id="KW-0812">Transmembrane</keyword>
<feature type="compositionally biased region" description="Basic and acidic residues" evidence="1">
    <location>
        <begin position="109"/>
        <end position="118"/>
    </location>
</feature>
<feature type="transmembrane region" description="Helical" evidence="2">
    <location>
        <begin position="20"/>
        <end position="41"/>
    </location>
</feature>
<feature type="compositionally biased region" description="Polar residues" evidence="1">
    <location>
        <begin position="98"/>
        <end position="107"/>
    </location>
</feature>
<accession>A0ABY0GRV7</accession>
<dbReference type="Proteomes" id="UP000294003">
    <property type="component" value="Unassembled WGS sequence"/>
</dbReference>
<sequence>MSGSVLAQPSQLQQEVVRRPGYWFIQTPACAVVAARTMLWFRGIPVRSAHARPVWRLTATVAFPIAAWDVWYYVRAKKTVAYSAERERLAQMIKGSPEQGSPTTTDSPADMRDPWTEN</sequence>
<evidence type="ECO:0000256" key="1">
    <source>
        <dbReference type="SAM" id="MobiDB-lite"/>
    </source>
</evidence>
<feature type="region of interest" description="Disordered" evidence="1">
    <location>
        <begin position="92"/>
        <end position="118"/>
    </location>
</feature>
<protein>
    <submittedName>
        <fullName evidence="3">Uncharacterized protein</fullName>
    </submittedName>
</protein>
<feature type="transmembrane region" description="Helical" evidence="2">
    <location>
        <begin position="53"/>
        <end position="74"/>
    </location>
</feature>
<name>A0ABY0GRV7_9PEZI</name>